<organism evidence="1 2">
    <name type="scientific">Endozoicomonas gorgoniicola</name>
    <dbReference type="NCBI Taxonomy" id="1234144"/>
    <lineage>
        <taxon>Bacteria</taxon>
        <taxon>Pseudomonadati</taxon>
        <taxon>Pseudomonadota</taxon>
        <taxon>Gammaproteobacteria</taxon>
        <taxon>Oceanospirillales</taxon>
        <taxon>Endozoicomonadaceae</taxon>
        <taxon>Endozoicomonas</taxon>
    </lineage>
</organism>
<reference evidence="1 2" key="1">
    <citation type="submission" date="2022-10" db="EMBL/GenBank/DDBJ databases">
        <title>High-quality genome sequences of two octocoral-associated bacteria, Endozoicomonas euniceicola EF212 and Endozoicomonas gorgoniicola PS125.</title>
        <authorList>
            <person name="Chiou Y.-J."/>
            <person name="Chen Y.-H."/>
        </authorList>
    </citation>
    <scope>NUCLEOTIDE SEQUENCE [LARGE SCALE GENOMIC DNA]</scope>
    <source>
        <strain evidence="1 2">PS125</strain>
    </source>
</reference>
<accession>A0ABT3MR31</accession>
<dbReference type="EMBL" id="JAPFCC010000001">
    <property type="protein sequence ID" value="MCW7551826.1"/>
    <property type="molecule type" value="Genomic_DNA"/>
</dbReference>
<sequence length="77" mass="7954">MATTNIWQQFKSLIPEGGRTVVTITANNGNGTSTATLRDGTVVMVKGETVGAGQKAFVQGGEVKGAAPELAQYEAEV</sequence>
<evidence type="ECO:0000313" key="1">
    <source>
        <dbReference type="EMBL" id="MCW7551826.1"/>
    </source>
</evidence>
<dbReference type="Proteomes" id="UP001209854">
    <property type="component" value="Unassembled WGS sequence"/>
</dbReference>
<name>A0ABT3MR31_9GAMM</name>
<evidence type="ECO:0000313" key="2">
    <source>
        <dbReference type="Proteomes" id="UP001209854"/>
    </source>
</evidence>
<keyword evidence="2" id="KW-1185">Reference proteome</keyword>
<comment type="caution">
    <text evidence="1">The sequence shown here is derived from an EMBL/GenBank/DDBJ whole genome shotgun (WGS) entry which is preliminary data.</text>
</comment>
<gene>
    <name evidence="1" type="ORF">NX722_04055</name>
</gene>
<proteinExistence type="predicted"/>
<dbReference type="RefSeq" id="WP_262566824.1">
    <property type="nucleotide sequence ID" value="NZ_JAPFCC010000001.1"/>
</dbReference>
<protein>
    <submittedName>
        <fullName evidence="1">Uncharacterized protein</fullName>
    </submittedName>
</protein>